<evidence type="ECO:0000256" key="7">
    <source>
        <dbReference type="ARBA" id="ARBA00023065"/>
    </source>
</evidence>
<feature type="transmembrane region" description="Helical" evidence="10">
    <location>
        <begin position="344"/>
        <end position="365"/>
    </location>
</feature>
<feature type="transmembrane region" description="Helical" evidence="10">
    <location>
        <begin position="83"/>
        <end position="106"/>
    </location>
</feature>
<comment type="similarity">
    <text evidence="10">Belongs to the monovalent cation:proton antiporter 1 (CPA1) transporter (TC 2.A.36) family.</text>
</comment>
<dbReference type="SUPFAM" id="SSF57850">
    <property type="entry name" value="RING/U-box"/>
    <property type="match status" value="1"/>
</dbReference>
<dbReference type="Gene3D" id="3.30.40.10">
    <property type="entry name" value="Zinc/RING finger domain, C3HC4 (zinc finger)"/>
    <property type="match status" value="1"/>
</dbReference>
<dbReference type="Gene3D" id="6.10.140.1330">
    <property type="match status" value="1"/>
</dbReference>
<dbReference type="GO" id="GO:0015386">
    <property type="term" value="F:potassium:proton antiporter activity"/>
    <property type="evidence" value="ECO:0007669"/>
    <property type="project" value="TreeGrafter"/>
</dbReference>
<keyword evidence="9 10" id="KW-0739">Sodium transport</keyword>
<evidence type="ECO:0000313" key="13">
    <source>
        <dbReference type="EMBL" id="MBA8805146.1"/>
    </source>
</evidence>
<evidence type="ECO:0000256" key="3">
    <source>
        <dbReference type="ARBA" id="ARBA00022475"/>
    </source>
</evidence>
<feature type="domain" description="UBP-type" evidence="12">
    <location>
        <begin position="558"/>
        <end position="617"/>
    </location>
</feature>
<evidence type="ECO:0000256" key="8">
    <source>
        <dbReference type="ARBA" id="ARBA00023136"/>
    </source>
</evidence>
<dbReference type="Proteomes" id="UP000580910">
    <property type="component" value="Unassembled WGS sequence"/>
</dbReference>
<evidence type="ECO:0000256" key="2">
    <source>
        <dbReference type="ARBA" id="ARBA00022448"/>
    </source>
</evidence>
<keyword evidence="5 10" id="KW-1133">Transmembrane helix</keyword>
<evidence type="ECO:0000259" key="12">
    <source>
        <dbReference type="Pfam" id="PF02148"/>
    </source>
</evidence>
<evidence type="ECO:0000313" key="14">
    <source>
        <dbReference type="Proteomes" id="UP000580910"/>
    </source>
</evidence>
<organism evidence="13 14">
    <name type="scientific">Nocardioides ginsengisegetis</name>
    <dbReference type="NCBI Taxonomy" id="661491"/>
    <lineage>
        <taxon>Bacteria</taxon>
        <taxon>Bacillati</taxon>
        <taxon>Actinomycetota</taxon>
        <taxon>Actinomycetes</taxon>
        <taxon>Propionibacteriales</taxon>
        <taxon>Nocardioidaceae</taxon>
        <taxon>Nocardioides</taxon>
    </lineage>
</organism>
<sequence length="622" mass="66954">MEIAFLLVALAVGVLTVTALADRIDVPAPLLLIVAGVAASYVPGVPEVHLEPEVVLLGLLPPLLYATAIQTSLVDFNANRRAILLLSVGLVVFTTLGIGGLVHVTLTGVTWPVAFAIGAVVAPPDAVAATAIARRIGLPRRIVTILEGESLLNDATALVALRTAIAATGSGVVMWRVGADFALAAGGGAAIGFGSFVLVAWLRKRITDPLLDTAISFVVPFASYILAEEAHASGVIAVVVAGLLLGHKAPIIQTAQSRIAERMNWRTIAYVLENTVFLLIGLQAQWLFRDVGDSSLSTGRIVGVCAATLAGVVVLRMVWVFLARYLLVRPGPDPDTGHRPPWQFTFILGWAGMRGVVTLAAAFVIPDTTPHREILLLVAFTVVAGTLFVQGLTLPVIARRLAVPSPDPMDDALARATLLQQASKAGYEELERMEYEDPHGICDLIRQRIDQRNYAAWERLGTTADEEAPSDLYARIRLAMIDAERKRVLEIRSSGRVASEVVSEVLTMLDVEESMLDVATQEREELRASTATTRARRGEQCADLEHHPAVETSDVGVCQACVEDGTRWVALRQCLDCGNVACCDSSPRQHASAHFRESTHAVMQSAEPGEDWRWCYVHHLTA</sequence>
<keyword evidence="7 10" id="KW-0406">Ion transport</keyword>
<evidence type="ECO:0000256" key="10">
    <source>
        <dbReference type="RuleBase" id="RU366002"/>
    </source>
</evidence>
<keyword evidence="6 10" id="KW-0915">Sodium</keyword>
<feature type="transmembrane region" description="Helical" evidence="10">
    <location>
        <begin position="300"/>
        <end position="323"/>
    </location>
</feature>
<keyword evidence="8 10" id="KW-0472">Membrane</keyword>
<dbReference type="GO" id="GO:0098719">
    <property type="term" value="P:sodium ion import across plasma membrane"/>
    <property type="evidence" value="ECO:0007669"/>
    <property type="project" value="TreeGrafter"/>
</dbReference>
<keyword evidence="3 10" id="KW-1003">Cell membrane</keyword>
<dbReference type="NCBIfam" id="TIGR00831">
    <property type="entry name" value="a_cpa1"/>
    <property type="match status" value="1"/>
</dbReference>
<dbReference type="InterPro" id="IPR001607">
    <property type="entry name" value="Znf_UBP"/>
</dbReference>
<evidence type="ECO:0000256" key="9">
    <source>
        <dbReference type="ARBA" id="ARBA00023201"/>
    </source>
</evidence>
<gene>
    <name evidence="13" type="ORF">FB382_003437</name>
</gene>
<dbReference type="EMBL" id="JACGXA010000001">
    <property type="protein sequence ID" value="MBA8805146.1"/>
    <property type="molecule type" value="Genomic_DNA"/>
</dbReference>
<keyword evidence="2 10" id="KW-0813">Transport</keyword>
<evidence type="ECO:0000259" key="11">
    <source>
        <dbReference type="Pfam" id="PF00999"/>
    </source>
</evidence>
<feature type="transmembrane region" description="Helical" evidence="10">
    <location>
        <begin position="181"/>
        <end position="202"/>
    </location>
</feature>
<accession>A0A7W3J2M7</accession>
<feature type="domain" description="Cation/H+ exchanger transmembrane" evidence="11">
    <location>
        <begin position="14"/>
        <end position="398"/>
    </location>
</feature>
<feature type="transmembrane region" description="Helical" evidence="10">
    <location>
        <begin position="377"/>
        <end position="398"/>
    </location>
</feature>
<dbReference type="InterPro" id="IPR013083">
    <property type="entry name" value="Znf_RING/FYVE/PHD"/>
</dbReference>
<dbReference type="GO" id="GO:0008270">
    <property type="term" value="F:zinc ion binding"/>
    <property type="evidence" value="ECO:0007669"/>
    <property type="project" value="InterPro"/>
</dbReference>
<dbReference type="GO" id="GO:0051453">
    <property type="term" value="P:regulation of intracellular pH"/>
    <property type="evidence" value="ECO:0007669"/>
    <property type="project" value="TreeGrafter"/>
</dbReference>
<dbReference type="Pfam" id="PF00999">
    <property type="entry name" value="Na_H_Exchanger"/>
    <property type="match status" value="1"/>
</dbReference>
<dbReference type="GO" id="GO:0005886">
    <property type="term" value="C:plasma membrane"/>
    <property type="evidence" value="ECO:0007669"/>
    <property type="project" value="UniProtKB-SubCell"/>
</dbReference>
<comment type="function">
    <text evidence="10">Na(+)/H(+) antiporter that extrudes sodium in exchange for external protons.</text>
</comment>
<evidence type="ECO:0000256" key="5">
    <source>
        <dbReference type="ARBA" id="ARBA00022989"/>
    </source>
</evidence>
<comment type="subcellular location">
    <subcellularLocation>
        <location evidence="1 10">Cell membrane</location>
        <topology evidence="1 10">Multi-pass membrane protein</topology>
    </subcellularLocation>
</comment>
<dbReference type="InterPro" id="IPR006153">
    <property type="entry name" value="Cation/H_exchanger_TM"/>
</dbReference>
<dbReference type="GO" id="GO:0015385">
    <property type="term" value="F:sodium:proton antiporter activity"/>
    <property type="evidence" value="ECO:0007669"/>
    <property type="project" value="InterPro"/>
</dbReference>
<dbReference type="PANTHER" id="PTHR10110:SF86">
    <property type="entry name" value="SODIUM_HYDROGEN EXCHANGER 7"/>
    <property type="match status" value="1"/>
</dbReference>
<feature type="transmembrane region" description="Helical" evidence="10">
    <location>
        <begin position="54"/>
        <end position="76"/>
    </location>
</feature>
<evidence type="ECO:0000256" key="6">
    <source>
        <dbReference type="ARBA" id="ARBA00023053"/>
    </source>
</evidence>
<dbReference type="InterPro" id="IPR004705">
    <property type="entry name" value="Cation/H_exchanger_CPA1_bac"/>
</dbReference>
<feature type="transmembrane region" description="Helical" evidence="10">
    <location>
        <begin position="267"/>
        <end position="288"/>
    </location>
</feature>
<comment type="caution">
    <text evidence="10">Lacks conserved residue(s) required for the propagation of feature annotation.</text>
</comment>
<keyword evidence="10" id="KW-0050">Antiport</keyword>
<reference evidence="13 14" key="1">
    <citation type="submission" date="2020-07" db="EMBL/GenBank/DDBJ databases">
        <title>Sequencing the genomes of 1000 actinobacteria strains.</title>
        <authorList>
            <person name="Klenk H.-P."/>
        </authorList>
    </citation>
    <scope>NUCLEOTIDE SEQUENCE [LARGE SCALE GENOMIC DNA]</scope>
    <source>
        <strain evidence="13 14">DSM 21349</strain>
    </source>
</reference>
<keyword evidence="4 10" id="KW-0812">Transmembrane</keyword>
<dbReference type="PANTHER" id="PTHR10110">
    <property type="entry name" value="SODIUM/HYDROGEN EXCHANGER"/>
    <property type="match status" value="1"/>
</dbReference>
<dbReference type="RefSeq" id="WP_182540937.1">
    <property type="nucleotide sequence ID" value="NZ_JACGXA010000001.1"/>
</dbReference>
<dbReference type="InterPro" id="IPR018422">
    <property type="entry name" value="Cation/H_exchanger_CPA1"/>
</dbReference>
<comment type="caution">
    <text evidence="13">The sequence shown here is derived from an EMBL/GenBank/DDBJ whole genome shotgun (WGS) entry which is preliminary data.</text>
</comment>
<feature type="transmembrane region" description="Helical" evidence="10">
    <location>
        <begin position="155"/>
        <end position="175"/>
    </location>
</feature>
<evidence type="ECO:0000256" key="4">
    <source>
        <dbReference type="ARBA" id="ARBA00022692"/>
    </source>
</evidence>
<proteinExistence type="inferred from homology"/>
<feature type="transmembrane region" description="Helical" evidence="10">
    <location>
        <begin position="233"/>
        <end position="255"/>
    </location>
</feature>
<dbReference type="AlphaFoldDB" id="A0A7W3J2M7"/>
<name>A0A7W3J2M7_9ACTN</name>
<protein>
    <submittedName>
        <fullName evidence="13">CPA1 family monovalent cation:H+ antiporter</fullName>
    </submittedName>
</protein>
<dbReference type="Pfam" id="PF02148">
    <property type="entry name" value="zf-UBP"/>
    <property type="match status" value="1"/>
</dbReference>
<keyword evidence="14" id="KW-1185">Reference proteome</keyword>
<evidence type="ECO:0000256" key="1">
    <source>
        <dbReference type="ARBA" id="ARBA00004651"/>
    </source>
</evidence>
<feature type="transmembrane region" description="Helical" evidence="10">
    <location>
        <begin position="112"/>
        <end position="134"/>
    </location>
</feature>